<dbReference type="SUPFAM" id="SSF88946">
    <property type="entry name" value="Sigma2 domain of RNA polymerase sigma factors"/>
    <property type="match status" value="1"/>
</dbReference>
<dbReference type="InterPro" id="IPR036388">
    <property type="entry name" value="WH-like_DNA-bd_sf"/>
</dbReference>
<feature type="compositionally biased region" description="Low complexity" evidence="6">
    <location>
        <begin position="330"/>
        <end position="341"/>
    </location>
</feature>
<keyword evidence="2" id="KW-0805">Transcription regulation</keyword>
<evidence type="ECO:0000313" key="10">
    <source>
        <dbReference type="Proteomes" id="UP001569904"/>
    </source>
</evidence>
<feature type="domain" description="RNA polymerase sigma-70 region 2" evidence="8">
    <location>
        <begin position="31"/>
        <end position="92"/>
    </location>
</feature>
<dbReference type="EMBL" id="JAXCEH010000011">
    <property type="protein sequence ID" value="MFA1555605.1"/>
    <property type="molecule type" value="Genomic_DNA"/>
</dbReference>
<comment type="caution">
    <text evidence="9">The sequence shown here is derived from an EMBL/GenBank/DDBJ whole genome shotgun (WGS) entry which is preliminary data.</text>
</comment>
<dbReference type="Gene3D" id="1.10.1740.10">
    <property type="match status" value="1"/>
</dbReference>
<keyword evidence="7" id="KW-0472">Membrane</keyword>
<keyword evidence="7" id="KW-1133">Transmembrane helix</keyword>
<evidence type="ECO:0000256" key="4">
    <source>
        <dbReference type="ARBA" id="ARBA00023125"/>
    </source>
</evidence>
<comment type="similarity">
    <text evidence="1">Belongs to the sigma-70 factor family. ECF subfamily.</text>
</comment>
<dbReference type="Proteomes" id="UP001569904">
    <property type="component" value="Unassembled WGS sequence"/>
</dbReference>
<keyword evidence="3" id="KW-0731">Sigma factor</keyword>
<gene>
    <name evidence="9" type="ORF">SM436_18100</name>
</gene>
<dbReference type="Gene3D" id="1.10.10.10">
    <property type="entry name" value="Winged helix-like DNA-binding domain superfamily/Winged helix DNA-binding domain"/>
    <property type="match status" value="1"/>
</dbReference>
<dbReference type="InterPro" id="IPR039425">
    <property type="entry name" value="RNA_pol_sigma-70-like"/>
</dbReference>
<evidence type="ECO:0000313" key="9">
    <source>
        <dbReference type="EMBL" id="MFA1555605.1"/>
    </source>
</evidence>
<keyword evidence="7" id="KW-0812">Transmembrane</keyword>
<dbReference type="PANTHER" id="PTHR43133:SF8">
    <property type="entry name" value="RNA POLYMERASE SIGMA FACTOR HI_1459-RELATED"/>
    <property type="match status" value="1"/>
</dbReference>
<dbReference type="SUPFAM" id="SSF88659">
    <property type="entry name" value="Sigma3 and sigma4 domains of RNA polymerase sigma factors"/>
    <property type="match status" value="1"/>
</dbReference>
<evidence type="ECO:0000259" key="8">
    <source>
        <dbReference type="Pfam" id="PF04542"/>
    </source>
</evidence>
<evidence type="ECO:0000256" key="2">
    <source>
        <dbReference type="ARBA" id="ARBA00023015"/>
    </source>
</evidence>
<dbReference type="InterPro" id="IPR007627">
    <property type="entry name" value="RNA_pol_sigma70_r2"/>
</dbReference>
<accession>A0ABV4QYB1</accession>
<keyword evidence="5" id="KW-0804">Transcription</keyword>
<feature type="compositionally biased region" description="Low complexity" evidence="6">
    <location>
        <begin position="360"/>
        <end position="387"/>
    </location>
</feature>
<protein>
    <submittedName>
        <fullName evidence="9">Sigma-70 family RNA polymerase sigma factor</fullName>
    </submittedName>
</protein>
<evidence type="ECO:0000256" key="7">
    <source>
        <dbReference type="SAM" id="Phobius"/>
    </source>
</evidence>
<organism evidence="9 10">
    <name type="scientific">Actinomadura chokoriensis</name>
    <dbReference type="NCBI Taxonomy" id="454156"/>
    <lineage>
        <taxon>Bacteria</taxon>
        <taxon>Bacillati</taxon>
        <taxon>Actinomycetota</taxon>
        <taxon>Actinomycetes</taxon>
        <taxon>Streptosporangiales</taxon>
        <taxon>Thermomonosporaceae</taxon>
        <taxon>Actinomadura</taxon>
    </lineage>
</organism>
<dbReference type="InterPro" id="IPR013324">
    <property type="entry name" value="RNA_pol_sigma_r3/r4-like"/>
</dbReference>
<keyword evidence="4" id="KW-0238">DNA-binding</keyword>
<evidence type="ECO:0000256" key="1">
    <source>
        <dbReference type="ARBA" id="ARBA00010641"/>
    </source>
</evidence>
<feature type="compositionally biased region" description="Low complexity" evidence="6">
    <location>
        <begin position="394"/>
        <end position="404"/>
    </location>
</feature>
<reference evidence="9 10" key="1">
    <citation type="submission" date="2023-11" db="EMBL/GenBank/DDBJ databases">
        <title>Actinomadura monticuli sp. nov., isolated from volcanic ash.</title>
        <authorList>
            <person name="Lee S.D."/>
            <person name="Yang H."/>
            <person name="Kim I.S."/>
        </authorList>
    </citation>
    <scope>NUCLEOTIDE SEQUENCE [LARGE SCALE GENOMIC DNA]</scope>
    <source>
        <strain evidence="9 10">DSM 45346</strain>
    </source>
</reference>
<name>A0ABV4QYB1_9ACTN</name>
<evidence type="ECO:0000256" key="5">
    <source>
        <dbReference type="ARBA" id="ARBA00023163"/>
    </source>
</evidence>
<evidence type="ECO:0000256" key="6">
    <source>
        <dbReference type="SAM" id="MobiDB-lite"/>
    </source>
</evidence>
<evidence type="ECO:0000256" key="3">
    <source>
        <dbReference type="ARBA" id="ARBA00023082"/>
    </source>
</evidence>
<feature type="transmembrane region" description="Helical" evidence="7">
    <location>
        <begin position="302"/>
        <end position="323"/>
    </location>
</feature>
<feature type="region of interest" description="Disordered" evidence="6">
    <location>
        <begin position="327"/>
        <end position="406"/>
    </location>
</feature>
<dbReference type="InterPro" id="IPR013325">
    <property type="entry name" value="RNA_pol_sigma_r2"/>
</dbReference>
<dbReference type="Pfam" id="PF04542">
    <property type="entry name" value="Sigma70_r2"/>
    <property type="match status" value="1"/>
</dbReference>
<dbReference type="PANTHER" id="PTHR43133">
    <property type="entry name" value="RNA POLYMERASE ECF-TYPE SIGMA FACTO"/>
    <property type="match status" value="1"/>
</dbReference>
<proteinExistence type="inferred from homology"/>
<keyword evidence="10" id="KW-1185">Reference proteome</keyword>
<dbReference type="RefSeq" id="WP_371942331.1">
    <property type="nucleotide sequence ID" value="NZ_JAXCEH010000011.1"/>
</dbReference>
<sequence length="489" mass="51726">MAGEPGAGRNDDQRLADSLRAGDVIALTEVYDTYAPFLFDYCHGLLRDRVEAAGALRNVVIAAREHVDRLTEPERLRGWLYAIARKECMRRRDSPNRHVGQEAPEADDALSPEQLARRAERRMLAHSALAALNGRQREAIDLSVRHELDEVDLCGVFGIPLEETLALVEKARTDLAAALRAALIAQSHRESCPSVAALAGSWPLTPQASASLVRHVESCPVCGAQETPPLPPDRLLSVLPVAAIPADLRLDVLTAATAEDRAGNRRAIAAWTEPFDEYGWPLPYQPAAPRARDRSPRRRGPLLAAVAVGVGIMVLFVGAWSWLHSGSGGTNSAATGPTAPGDSGSPEDSGVPEPSPTSPSPTVSSPSPTKSRSPSPSPSKTPSRTPSTKPPTRPTTRTPVPSRPGILLVSGCEMERRDSCTIRITAVGGPVNWRVTDTSGPVQAGGAGRLDAGESSGVQVSRATSFCIGSQRGSVTFSPGGTASVSFIC</sequence>